<feature type="region of interest" description="Disordered" evidence="1">
    <location>
        <begin position="1"/>
        <end position="28"/>
    </location>
</feature>
<dbReference type="EMBL" id="JASAOG010000254">
    <property type="protein sequence ID" value="KAK0041993.1"/>
    <property type="molecule type" value="Genomic_DNA"/>
</dbReference>
<name>A0AAD8AUR6_BIOPF</name>
<feature type="region of interest" description="Disordered" evidence="1">
    <location>
        <begin position="51"/>
        <end position="74"/>
    </location>
</feature>
<comment type="caution">
    <text evidence="2">The sequence shown here is derived from an EMBL/GenBank/DDBJ whole genome shotgun (WGS) entry which is preliminary data.</text>
</comment>
<proteinExistence type="predicted"/>
<organism evidence="2 3">
    <name type="scientific">Biomphalaria pfeifferi</name>
    <name type="common">Bloodfluke planorb</name>
    <name type="synonym">Freshwater snail</name>
    <dbReference type="NCBI Taxonomy" id="112525"/>
    <lineage>
        <taxon>Eukaryota</taxon>
        <taxon>Metazoa</taxon>
        <taxon>Spiralia</taxon>
        <taxon>Lophotrochozoa</taxon>
        <taxon>Mollusca</taxon>
        <taxon>Gastropoda</taxon>
        <taxon>Heterobranchia</taxon>
        <taxon>Euthyneura</taxon>
        <taxon>Panpulmonata</taxon>
        <taxon>Hygrophila</taxon>
        <taxon>Lymnaeoidea</taxon>
        <taxon>Planorbidae</taxon>
        <taxon>Biomphalaria</taxon>
    </lineage>
</organism>
<evidence type="ECO:0000256" key="1">
    <source>
        <dbReference type="SAM" id="MobiDB-lite"/>
    </source>
</evidence>
<dbReference type="AlphaFoldDB" id="A0AAD8AUR6"/>
<reference evidence="2" key="2">
    <citation type="submission" date="2023-04" db="EMBL/GenBank/DDBJ databases">
        <authorList>
            <person name="Bu L."/>
            <person name="Lu L."/>
            <person name="Laidemitt M.R."/>
            <person name="Zhang S.M."/>
            <person name="Mutuku M."/>
            <person name="Mkoji G."/>
            <person name="Steinauer M."/>
            <person name="Loker E.S."/>
        </authorList>
    </citation>
    <scope>NUCLEOTIDE SEQUENCE</scope>
    <source>
        <strain evidence="2">KasaAsao</strain>
        <tissue evidence="2">Whole Snail</tissue>
    </source>
</reference>
<gene>
    <name evidence="2" type="ORF">Bpfe_028556</name>
</gene>
<sequence>MHTSQSKVHPMLRQRNSSVPPLPVEAAEDKTSLVPHLIDLTESRGVRDFSVAVRKGSRDDVDTHSPTPPPPYIH</sequence>
<keyword evidence="3" id="KW-1185">Reference proteome</keyword>
<protein>
    <submittedName>
        <fullName evidence="2">Uncharacterized protein</fullName>
    </submittedName>
</protein>
<reference evidence="2" key="1">
    <citation type="journal article" date="2023" name="PLoS Negl. Trop. Dis.">
        <title>A genome sequence for Biomphalaria pfeifferi, the major vector snail for the human-infecting parasite Schistosoma mansoni.</title>
        <authorList>
            <person name="Bu L."/>
            <person name="Lu L."/>
            <person name="Laidemitt M.R."/>
            <person name="Zhang S.M."/>
            <person name="Mutuku M."/>
            <person name="Mkoji G."/>
            <person name="Steinauer M."/>
            <person name="Loker E.S."/>
        </authorList>
    </citation>
    <scope>NUCLEOTIDE SEQUENCE</scope>
    <source>
        <strain evidence="2">KasaAsao</strain>
    </source>
</reference>
<accession>A0AAD8AUR6</accession>
<evidence type="ECO:0000313" key="2">
    <source>
        <dbReference type="EMBL" id="KAK0041993.1"/>
    </source>
</evidence>
<dbReference type="Proteomes" id="UP001233172">
    <property type="component" value="Unassembled WGS sequence"/>
</dbReference>
<evidence type="ECO:0000313" key="3">
    <source>
        <dbReference type="Proteomes" id="UP001233172"/>
    </source>
</evidence>